<dbReference type="EMBL" id="NMTV01000025">
    <property type="protein sequence ID" value="PDX73334.1"/>
    <property type="molecule type" value="Genomic_DNA"/>
</dbReference>
<keyword evidence="2 7" id="KW-0813">Transport</keyword>
<dbReference type="SUPFAM" id="SSF160964">
    <property type="entry name" value="MalF N-terminal region-like"/>
    <property type="match status" value="1"/>
</dbReference>
<proteinExistence type="inferred from homology"/>
<feature type="transmembrane region" description="Helical" evidence="7">
    <location>
        <begin position="274"/>
        <end position="296"/>
    </location>
</feature>
<feature type="domain" description="ABC transmembrane type-1" evidence="8">
    <location>
        <begin position="81"/>
        <end position="295"/>
    </location>
</feature>
<evidence type="ECO:0000256" key="3">
    <source>
        <dbReference type="ARBA" id="ARBA00022475"/>
    </source>
</evidence>
<keyword evidence="4 7" id="KW-0812">Transmembrane</keyword>
<dbReference type="InterPro" id="IPR000515">
    <property type="entry name" value="MetI-like"/>
</dbReference>
<comment type="caution">
    <text evidence="9">The sequence shown here is derived from an EMBL/GenBank/DDBJ whole genome shotgun (WGS) entry which is preliminary data.</text>
</comment>
<comment type="subcellular location">
    <subcellularLocation>
        <location evidence="1 7">Cell membrane</location>
        <topology evidence="1 7">Multi-pass membrane protein</topology>
    </subcellularLocation>
</comment>
<evidence type="ECO:0000256" key="7">
    <source>
        <dbReference type="RuleBase" id="RU363032"/>
    </source>
</evidence>
<dbReference type="GO" id="GO:0005886">
    <property type="term" value="C:plasma membrane"/>
    <property type="evidence" value="ECO:0007669"/>
    <property type="project" value="UniProtKB-SubCell"/>
</dbReference>
<evidence type="ECO:0000256" key="1">
    <source>
        <dbReference type="ARBA" id="ARBA00004651"/>
    </source>
</evidence>
<dbReference type="GO" id="GO:0055085">
    <property type="term" value="P:transmembrane transport"/>
    <property type="evidence" value="ECO:0007669"/>
    <property type="project" value="InterPro"/>
</dbReference>
<dbReference type="PROSITE" id="PS50928">
    <property type="entry name" value="ABC_TM1"/>
    <property type="match status" value="1"/>
</dbReference>
<dbReference type="SUPFAM" id="SSF161098">
    <property type="entry name" value="MetI-like"/>
    <property type="match status" value="1"/>
</dbReference>
<evidence type="ECO:0000256" key="4">
    <source>
        <dbReference type="ARBA" id="ARBA00022692"/>
    </source>
</evidence>
<dbReference type="InterPro" id="IPR035906">
    <property type="entry name" value="MetI-like_sf"/>
</dbReference>
<gene>
    <name evidence="9" type="ORF">CGS55_03490</name>
</gene>
<feature type="transmembrane region" description="Helical" evidence="7">
    <location>
        <begin position="118"/>
        <end position="139"/>
    </location>
</feature>
<evidence type="ECO:0000256" key="6">
    <source>
        <dbReference type="ARBA" id="ARBA00023136"/>
    </source>
</evidence>
<evidence type="ECO:0000256" key="2">
    <source>
        <dbReference type="ARBA" id="ARBA00022448"/>
    </source>
</evidence>
<evidence type="ECO:0000313" key="9">
    <source>
        <dbReference type="EMBL" id="PDX73334.1"/>
    </source>
</evidence>
<dbReference type="PANTHER" id="PTHR30193:SF1">
    <property type="entry name" value="ABC TRANSPORTER PERMEASE PROTEIN YESP-RELATED"/>
    <property type="match status" value="1"/>
</dbReference>
<accession>A0A2A7A2I1</accession>
<feature type="transmembrane region" description="Helical" evidence="7">
    <location>
        <begin position="169"/>
        <end position="193"/>
    </location>
</feature>
<dbReference type="Gene3D" id="1.10.3720.10">
    <property type="entry name" value="MetI-like"/>
    <property type="match status" value="1"/>
</dbReference>
<name>A0A2A7A2I1_9FIRM</name>
<evidence type="ECO:0000313" key="10">
    <source>
        <dbReference type="Proteomes" id="UP000219901"/>
    </source>
</evidence>
<comment type="similarity">
    <text evidence="7">Belongs to the binding-protein-dependent transport system permease family.</text>
</comment>
<reference evidence="9 10" key="1">
    <citation type="journal article" date="2017" name="Front. Microbiol.">
        <title>New Insights into the Diversity of the Genus Faecalibacterium.</title>
        <authorList>
            <person name="Benevides L."/>
            <person name="Burman S."/>
            <person name="Martin R."/>
            <person name="Robert V."/>
            <person name="Thomas M."/>
            <person name="Miquel S."/>
            <person name="Chain F."/>
            <person name="Sokol H."/>
            <person name="Bermudez-Humaran L.G."/>
            <person name="Morrison M."/>
            <person name="Langella P."/>
            <person name="Azevedo V.A."/>
            <person name="Chatel J.M."/>
            <person name="Soares S."/>
        </authorList>
    </citation>
    <scope>NUCLEOTIDE SEQUENCE [LARGE SCALE GENOMIC DNA]</scope>
    <source>
        <strain evidence="9 10">CNCM I 4546</strain>
    </source>
</reference>
<dbReference type="AlphaFoldDB" id="A0A2A7A2I1"/>
<evidence type="ECO:0000256" key="5">
    <source>
        <dbReference type="ARBA" id="ARBA00022989"/>
    </source>
</evidence>
<dbReference type="Pfam" id="PF00528">
    <property type="entry name" value="BPD_transp_1"/>
    <property type="match status" value="1"/>
</dbReference>
<evidence type="ECO:0000259" key="8">
    <source>
        <dbReference type="PROSITE" id="PS50928"/>
    </source>
</evidence>
<sequence length="309" mass="34980">MKKSNAPAGARTPFQKWVDKYQGLFYLIPWIIGFLVFKAFPFGQSLYYSFTDMNFFKGDTNFVALANYITAFHTKKITKALIITFKYAFITVPLKLIFALFIAYILNFKIACVNLFRTVYYIPSILGGSVAIAVLWKAVFSVDGLLNTVVRAVTFGAVQGPEWLSDPNYALWIICFLRIWQFGSAMVLFLAALKGVPADLYEAATIDGAGKWRQFFSITVPMITPIIFYNLVTQICQAFQEFNGPYIITNGGPRGSTTLISLLVYNYAFKSYDMGMASALAWIMFIIVCILTIIAFTSQKKWVYYSDER</sequence>
<feature type="transmembrane region" description="Helical" evidence="7">
    <location>
        <begin position="87"/>
        <end position="106"/>
    </location>
</feature>
<feature type="transmembrane region" description="Helical" evidence="7">
    <location>
        <begin position="214"/>
        <end position="232"/>
    </location>
</feature>
<keyword evidence="3" id="KW-1003">Cell membrane</keyword>
<protein>
    <submittedName>
        <fullName evidence="9">ABC transporter permease</fullName>
    </submittedName>
</protein>
<organism evidence="9 10">
    <name type="scientific">Faecalibacterium prausnitzii</name>
    <dbReference type="NCBI Taxonomy" id="853"/>
    <lineage>
        <taxon>Bacteria</taxon>
        <taxon>Bacillati</taxon>
        <taxon>Bacillota</taxon>
        <taxon>Clostridia</taxon>
        <taxon>Eubacteriales</taxon>
        <taxon>Oscillospiraceae</taxon>
        <taxon>Faecalibacterium</taxon>
    </lineage>
</organism>
<dbReference type="PANTHER" id="PTHR30193">
    <property type="entry name" value="ABC TRANSPORTER PERMEASE PROTEIN"/>
    <property type="match status" value="1"/>
</dbReference>
<dbReference type="Proteomes" id="UP000219901">
    <property type="component" value="Unassembled WGS sequence"/>
</dbReference>
<keyword evidence="6 7" id="KW-0472">Membrane</keyword>
<keyword evidence="5 7" id="KW-1133">Transmembrane helix</keyword>
<dbReference type="CDD" id="cd06261">
    <property type="entry name" value="TM_PBP2"/>
    <property type="match status" value="1"/>
</dbReference>
<dbReference type="RefSeq" id="WP_097782675.1">
    <property type="nucleotide sequence ID" value="NZ_JAQDKL010000006.1"/>
</dbReference>
<dbReference type="InterPro" id="IPR051393">
    <property type="entry name" value="ABC_transporter_permease"/>
</dbReference>
<feature type="transmembrane region" description="Helical" evidence="7">
    <location>
        <begin position="21"/>
        <end position="40"/>
    </location>
</feature>